<reference evidence="1" key="1">
    <citation type="submission" date="2024-08" db="EMBL/GenBank/DDBJ databases">
        <title>Lentilactobacillus sp. nov., isolated from tree bark.</title>
        <authorList>
            <person name="Phuengjayaem S."/>
            <person name="Tanasupawat S."/>
        </authorList>
    </citation>
    <scope>NUCLEOTIDE SEQUENCE</scope>
    <source>
        <strain evidence="1">SPB1-3</strain>
    </source>
</reference>
<dbReference type="Proteomes" id="UP001149860">
    <property type="component" value="Chromosome"/>
</dbReference>
<proteinExistence type="predicted"/>
<evidence type="ECO:0000313" key="2">
    <source>
        <dbReference type="Proteomes" id="UP001149860"/>
    </source>
</evidence>
<evidence type="ECO:0000313" key="1">
    <source>
        <dbReference type="EMBL" id="XFD38984.1"/>
    </source>
</evidence>
<organism evidence="1 2">
    <name type="scientific">Lentilactobacillus terminaliae</name>
    <dbReference type="NCBI Taxonomy" id="3003483"/>
    <lineage>
        <taxon>Bacteria</taxon>
        <taxon>Bacillati</taxon>
        <taxon>Bacillota</taxon>
        <taxon>Bacilli</taxon>
        <taxon>Lactobacillales</taxon>
        <taxon>Lactobacillaceae</taxon>
        <taxon>Lentilactobacillus</taxon>
    </lineage>
</organism>
<accession>A0ACD5DC90</accession>
<sequence length="109" mass="12237">MKKTILNNKIKKQAGGFTLIEMTIVLFIISLLILIIIPNLSNQRKHAQGIHANAMVSVVQSQFDAYETEFPNQSKVTLIDLQKKGYLSQKQLKEAQASGIEIKNNEVVK</sequence>
<dbReference type="EMBL" id="CP168151">
    <property type="protein sequence ID" value="XFD38984.1"/>
    <property type="molecule type" value="Genomic_DNA"/>
</dbReference>
<gene>
    <name evidence="1" type="primary">comGC</name>
    <name evidence="1" type="ORF">O0236_005985</name>
</gene>
<protein>
    <submittedName>
        <fullName evidence="1">Competence type IV pilus major pilin ComGC</fullName>
    </submittedName>
</protein>
<name>A0ACD5DC90_9LACO</name>
<keyword evidence="2" id="KW-1185">Reference proteome</keyword>